<sequence>MTIADITTLRHGVHFSHSAAIPGADPLAVHGLATAVKLAEEGRLSIPVAATFPLSEAAAAHGLSETGTLAGRSST</sequence>
<organism evidence="1 2">
    <name type="scientific">Amycolatopsis rubida</name>
    <dbReference type="NCBI Taxonomy" id="112413"/>
    <lineage>
        <taxon>Bacteria</taxon>
        <taxon>Bacillati</taxon>
        <taxon>Actinomycetota</taxon>
        <taxon>Actinomycetes</taxon>
        <taxon>Pseudonocardiales</taxon>
        <taxon>Pseudonocardiaceae</taxon>
        <taxon>Amycolatopsis</taxon>
    </lineage>
</organism>
<name>A0A1I5F1D3_9PSEU</name>
<proteinExistence type="predicted"/>
<dbReference type="Pfam" id="PF13602">
    <property type="entry name" value="ADH_zinc_N_2"/>
    <property type="match status" value="1"/>
</dbReference>
<accession>A0A1I5F1D3</accession>
<dbReference type="AlphaFoldDB" id="A0A1I5F1D3"/>
<evidence type="ECO:0000313" key="1">
    <source>
        <dbReference type="EMBL" id="SFO17460.1"/>
    </source>
</evidence>
<dbReference type="Proteomes" id="UP000199137">
    <property type="component" value="Unassembled WGS sequence"/>
</dbReference>
<evidence type="ECO:0000313" key="2">
    <source>
        <dbReference type="Proteomes" id="UP000199137"/>
    </source>
</evidence>
<dbReference type="EMBL" id="FOWC01000001">
    <property type="protein sequence ID" value="SFO17460.1"/>
    <property type="molecule type" value="Genomic_DNA"/>
</dbReference>
<reference evidence="1 2" key="1">
    <citation type="submission" date="2016-10" db="EMBL/GenBank/DDBJ databases">
        <authorList>
            <person name="de Groot N.N."/>
        </authorList>
    </citation>
    <scope>NUCLEOTIDE SEQUENCE [LARGE SCALE GENOMIC DNA]</scope>
    <source>
        <strain evidence="1 2">DSM 44637</strain>
    </source>
</reference>
<protein>
    <submittedName>
        <fullName evidence="1">Zinc-binding dehydrogenase</fullName>
    </submittedName>
</protein>
<gene>
    <name evidence="1" type="ORF">SAMN05421854_101895</name>
</gene>
<dbReference type="Gene3D" id="3.90.180.10">
    <property type="entry name" value="Medium-chain alcohol dehydrogenases, catalytic domain"/>
    <property type="match status" value="1"/>
</dbReference>
<dbReference type="STRING" id="112413.SAMN05421854_101895"/>